<keyword evidence="1" id="KW-0732">Signal</keyword>
<gene>
    <name evidence="2" type="ORF">ENS64_03295</name>
</gene>
<dbReference type="InterPro" id="IPR008930">
    <property type="entry name" value="Terpenoid_cyclase/PrenylTrfase"/>
</dbReference>
<proteinExistence type="predicted"/>
<dbReference type="Gene3D" id="1.50.10.20">
    <property type="match status" value="1"/>
</dbReference>
<organism evidence="2">
    <name type="scientific">Schlesneria paludicola</name>
    <dbReference type="NCBI Taxonomy" id="360056"/>
    <lineage>
        <taxon>Bacteria</taxon>
        <taxon>Pseudomonadati</taxon>
        <taxon>Planctomycetota</taxon>
        <taxon>Planctomycetia</taxon>
        <taxon>Planctomycetales</taxon>
        <taxon>Planctomycetaceae</taxon>
        <taxon>Schlesneria</taxon>
    </lineage>
</organism>
<name>A0A7C4LLV8_9PLAN</name>
<protein>
    <submittedName>
        <fullName evidence="2">Squalene--hopene cyclase</fullName>
    </submittedName>
</protein>
<comment type="caution">
    <text evidence="2">The sequence shown here is derived from an EMBL/GenBank/DDBJ whole genome shotgun (WGS) entry which is preliminary data.</text>
</comment>
<evidence type="ECO:0000256" key="1">
    <source>
        <dbReference type="SAM" id="SignalP"/>
    </source>
</evidence>
<evidence type="ECO:0000313" key="2">
    <source>
        <dbReference type="EMBL" id="HGT38277.1"/>
    </source>
</evidence>
<dbReference type="SUPFAM" id="SSF48239">
    <property type="entry name" value="Terpenoid cyclases/Protein prenyltransferases"/>
    <property type="match status" value="1"/>
</dbReference>
<feature type="chain" id="PRO_5028288990" evidence="1">
    <location>
        <begin position="31"/>
        <end position="379"/>
    </location>
</feature>
<accession>A0A7C4LLV8</accession>
<reference evidence="2" key="1">
    <citation type="journal article" date="2020" name="mSystems">
        <title>Genome- and Community-Level Interaction Insights into Carbon Utilization and Element Cycling Functions of Hydrothermarchaeota in Hydrothermal Sediment.</title>
        <authorList>
            <person name="Zhou Z."/>
            <person name="Liu Y."/>
            <person name="Xu W."/>
            <person name="Pan J."/>
            <person name="Luo Z.H."/>
            <person name="Li M."/>
        </authorList>
    </citation>
    <scope>NUCLEOTIDE SEQUENCE [LARGE SCALE GENOMIC DNA]</scope>
    <source>
        <strain evidence="2">SpSt-508</strain>
    </source>
</reference>
<sequence>MGRLAGWESCMFRTGLTVLLLLAFATPAQAQGEWEITVDSELALERGLAWLARNQGSQGNWESNDVGLVGLGALAFLSAGHLPGRGKYGDQVDRALDFVVKAAKPSGLLNIADAQRDMYNHGLAAFVLGQAYGMTDDPQLGRILDRALKLIVQTQCDDGGWDYRAKRQERGHDLSLAVMQAKALRSAVDSGFEVRQDVIRLAIKSVREHYRAENNARGFDELARQGPGQFTYDGSRATLAMAACGVVCLQEFGQYDDWRIPKNIEVIGREISRLRSPRGNGEVPFDAYTLYYVGQALYQVGGSAWRDHYPTLRDQLVHTQLRRPENPAEDGSWRDTRWVHGKPGMLYGTAVACFVLAMPNRYLPILQEGKIEAFKNVAE</sequence>
<dbReference type="AlphaFoldDB" id="A0A7C4LLV8"/>
<feature type="signal peptide" evidence="1">
    <location>
        <begin position="1"/>
        <end position="30"/>
    </location>
</feature>
<dbReference type="EMBL" id="DSVQ01000006">
    <property type="protein sequence ID" value="HGT38277.1"/>
    <property type="molecule type" value="Genomic_DNA"/>
</dbReference>